<dbReference type="InterPro" id="IPR037883">
    <property type="entry name" value="Knr4/Smi1-like_sf"/>
</dbReference>
<proteinExistence type="predicted"/>
<evidence type="ECO:0000259" key="1">
    <source>
        <dbReference type="SMART" id="SM00860"/>
    </source>
</evidence>
<dbReference type="Pfam" id="PF09346">
    <property type="entry name" value="SMI1_KNR4"/>
    <property type="match status" value="1"/>
</dbReference>
<comment type="caution">
    <text evidence="2">The sequence shown here is derived from an EMBL/GenBank/DDBJ whole genome shotgun (WGS) entry which is preliminary data.</text>
</comment>
<protein>
    <recommendedName>
        <fullName evidence="1">Knr4/Smi1-like domain-containing protein</fullName>
    </recommendedName>
</protein>
<dbReference type="Gene3D" id="3.40.1580.10">
    <property type="entry name" value="SMI1/KNR4-like"/>
    <property type="match status" value="1"/>
</dbReference>
<evidence type="ECO:0000313" key="2">
    <source>
        <dbReference type="EMBL" id="MBB3109782.1"/>
    </source>
</evidence>
<sequence length="330" mass="38058">MNDRTLAYSNQELQVLGLSYAEGFTCAPFTAEELIREERLLGVTLPPLLVQLLQQSNGFWIEFNQFHYVDRYGRASYETIDGFRPISKDNHHAIGWHTHDMRGQIISAYDVPYYPPLEVVQHYSDEAIDPDELEFGYGDEKEDHLSDEDWMTIKHLKHMVLFAFGNHVSFGLNYYDLDATGQPSVYFVYDDGEMFVHKLADHFEDFISGLSFPSEDYLSYGFKDVPELARLASELGSALGLTFVTETNEYKADLINREGHLATLYLSERNKPHLLPAYTTQLYVDSDDATAAELVRHAVETVSYEHIRINDPARTRFQDYVAYMRQQSEE</sequence>
<dbReference type="SUPFAM" id="SSF160631">
    <property type="entry name" value="SMI1/KNR4-like"/>
    <property type="match status" value="1"/>
</dbReference>
<gene>
    <name evidence="2" type="ORF">FHS18_001845</name>
</gene>
<dbReference type="SMART" id="SM00860">
    <property type="entry name" value="SMI1_KNR4"/>
    <property type="match status" value="1"/>
</dbReference>
<organism evidence="2 3">
    <name type="scientific">Paenibacillus phyllosphaerae</name>
    <dbReference type="NCBI Taxonomy" id="274593"/>
    <lineage>
        <taxon>Bacteria</taxon>
        <taxon>Bacillati</taxon>
        <taxon>Bacillota</taxon>
        <taxon>Bacilli</taxon>
        <taxon>Bacillales</taxon>
        <taxon>Paenibacillaceae</taxon>
        <taxon>Paenibacillus</taxon>
    </lineage>
</organism>
<reference evidence="2 3" key="1">
    <citation type="submission" date="2020-08" db="EMBL/GenBank/DDBJ databases">
        <title>Genomic Encyclopedia of Type Strains, Phase III (KMG-III): the genomes of soil and plant-associated and newly described type strains.</title>
        <authorList>
            <person name="Whitman W."/>
        </authorList>
    </citation>
    <scope>NUCLEOTIDE SEQUENCE [LARGE SCALE GENOMIC DNA]</scope>
    <source>
        <strain evidence="2 3">CECT 5862</strain>
    </source>
</reference>
<evidence type="ECO:0000313" key="3">
    <source>
        <dbReference type="Proteomes" id="UP000570361"/>
    </source>
</evidence>
<name>A0A7W5FM76_9BACL</name>
<accession>A0A7W5FM76</accession>
<feature type="domain" description="Knr4/Smi1-like" evidence="1">
    <location>
        <begin position="28"/>
        <end position="209"/>
    </location>
</feature>
<dbReference type="InterPro" id="IPR018958">
    <property type="entry name" value="Knr4/Smi1-like_dom"/>
</dbReference>
<dbReference type="RefSeq" id="WP_183599187.1">
    <property type="nucleotide sequence ID" value="NZ_JACHXK010000003.1"/>
</dbReference>
<keyword evidence="3" id="KW-1185">Reference proteome</keyword>
<dbReference type="AlphaFoldDB" id="A0A7W5FM76"/>
<dbReference type="Proteomes" id="UP000570361">
    <property type="component" value="Unassembled WGS sequence"/>
</dbReference>
<dbReference type="EMBL" id="JACHXK010000003">
    <property type="protein sequence ID" value="MBB3109782.1"/>
    <property type="molecule type" value="Genomic_DNA"/>
</dbReference>